<evidence type="ECO:0000256" key="1">
    <source>
        <dbReference type="ARBA" id="ARBA00006745"/>
    </source>
</evidence>
<evidence type="ECO:0000259" key="3">
    <source>
        <dbReference type="Pfam" id="PF01979"/>
    </source>
</evidence>
<dbReference type="InterPro" id="IPR050287">
    <property type="entry name" value="MTA/SAH_deaminase"/>
</dbReference>
<proteinExistence type="inferred from homology"/>
<dbReference type="Pfam" id="PF01979">
    <property type="entry name" value="Amidohydro_1"/>
    <property type="match status" value="1"/>
</dbReference>
<evidence type="ECO:0000313" key="4">
    <source>
        <dbReference type="EMBL" id="SIS58839.1"/>
    </source>
</evidence>
<gene>
    <name evidence="4" type="ORF">SAMN05421759_101600</name>
</gene>
<dbReference type="PANTHER" id="PTHR43794">
    <property type="entry name" value="AMINOHYDROLASE SSNA-RELATED"/>
    <property type="match status" value="1"/>
</dbReference>
<name>A0A1N7KBC7_9RHOB</name>
<dbReference type="CDD" id="cd01298">
    <property type="entry name" value="ATZ_TRZ_like"/>
    <property type="match status" value="1"/>
</dbReference>
<dbReference type="SUPFAM" id="SSF51338">
    <property type="entry name" value="Composite domain of metallo-dependent hydrolases"/>
    <property type="match status" value="2"/>
</dbReference>
<dbReference type="SUPFAM" id="SSF51556">
    <property type="entry name" value="Metallo-dependent hydrolases"/>
    <property type="match status" value="1"/>
</dbReference>
<organism evidence="4 5">
    <name type="scientific">Roseivivax lentus</name>
    <dbReference type="NCBI Taxonomy" id="633194"/>
    <lineage>
        <taxon>Bacteria</taxon>
        <taxon>Pseudomonadati</taxon>
        <taxon>Pseudomonadota</taxon>
        <taxon>Alphaproteobacteria</taxon>
        <taxon>Rhodobacterales</taxon>
        <taxon>Roseobacteraceae</taxon>
        <taxon>Roseivivax</taxon>
    </lineage>
</organism>
<dbReference type="InterPro" id="IPR011059">
    <property type="entry name" value="Metal-dep_hydrolase_composite"/>
</dbReference>
<dbReference type="STRING" id="633194.SAMN05421759_101600"/>
<dbReference type="Proteomes" id="UP000186684">
    <property type="component" value="Unassembled WGS sequence"/>
</dbReference>
<dbReference type="InterPro" id="IPR032466">
    <property type="entry name" value="Metal_Hydrolase"/>
</dbReference>
<dbReference type="PANTHER" id="PTHR43794:SF11">
    <property type="entry name" value="AMIDOHYDROLASE-RELATED DOMAIN-CONTAINING PROTEIN"/>
    <property type="match status" value="1"/>
</dbReference>
<dbReference type="RefSeq" id="WP_076444819.1">
    <property type="nucleotide sequence ID" value="NZ_FTOQ01000001.1"/>
</dbReference>
<reference evidence="5" key="1">
    <citation type="submission" date="2017-01" db="EMBL/GenBank/DDBJ databases">
        <authorList>
            <person name="Varghese N."/>
            <person name="Submissions S."/>
        </authorList>
    </citation>
    <scope>NUCLEOTIDE SEQUENCE [LARGE SCALE GENOMIC DNA]</scope>
    <source>
        <strain evidence="5">DSM 29430</strain>
    </source>
</reference>
<keyword evidence="5" id="KW-1185">Reference proteome</keyword>
<accession>A0A1N7KBC7</accession>
<dbReference type="EMBL" id="FTOQ01000001">
    <property type="protein sequence ID" value="SIS58839.1"/>
    <property type="molecule type" value="Genomic_DNA"/>
</dbReference>
<evidence type="ECO:0000313" key="5">
    <source>
        <dbReference type="Proteomes" id="UP000186684"/>
    </source>
</evidence>
<dbReference type="Gene3D" id="2.30.40.10">
    <property type="entry name" value="Urease, subunit C, domain 1"/>
    <property type="match status" value="1"/>
</dbReference>
<keyword evidence="2" id="KW-0378">Hydrolase</keyword>
<sequence>MTGDFTVLRGGLLLDIGRQDSYPADILIEGDTIREIGAPGMAAPEGATVEDASGRLILPGLVNAHTHGHGALAKGLGDRWSLELLLNAAPWTGGGFTHEDKRIAARLNAAEMVLKGCTAAYDMFFEFPTATPEGIAAIGAGYRDVGMRAVIAPMMADIPFFRSIPGLMDLLPAPHRDRIAAMEAAPFDTHLAQCRRIVESWAFDLDAVRPALGPTIPLMCTDDFLRGCRDLARDHGLGIQMHLAESPVQAVSAARRYETTLAARLDALGLIDARFTAAHGVWLTDADMAMMAERGASVAHNPGSNLRLGSGIARVRAMRDAGLCVGIGTDGSGSSDNQNMFEAMRMAAFVSRVVTKPPETWFGTWEVLEMATAGSAQALGMGDAIGRIAPGYKADMVLLDLASVNYVPLNNPANQVVNCEDSSAVSAVMIGGRMVLRDRRFTGFDFDKLRADVAAAVARIQAANAGTRAEFEAVARFVSHHCVGLCPDAPNPQNPPLRHAPHAR</sequence>
<dbReference type="InterPro" id="IPR006680">
    <property type="entry name" value="Amidohydro-rel"/>
</dbReference>
<evidence type="ECO:0000256" key="2">
    <source>
        <dbReference type="ARBA" id="ARBA00022801"/>
    </source>
</evidence>
<dbReference type="AlphaFoldDB" id="A0A1N7KBC7"/>
<dbReference type="GO" id="GO:0016810">
    <property type="term" value="F:hydrolase activity, acting on carbon-nitrogen (but not peptide) bonds"/>
    <property type="evidence" value="ECO:0007669"/>
    <property type="project" value="InterPro"/>
</dbReference>
<dbReference type="OrthoDB" id="9796020at2"/>
<feature type="domain" description="Amidohydrolase-related" evidence="3">
    <location>
        <begin position="57"/>
        <end position="435"/>
    </location>
</feature>
<dbReference type="Gene3D" id="3.20.20.140">
    <property type="entry name" value="Metal-dependent hydrolases"/>
    <property type="match status" value="1"/>
</dbReference>
<comment type="similarity">
    <text evidence="1">Belongs to the metallo-dependent hydrolases superfamily. ATZ/TRZ family.</text>
</comment>
<protein>
    <submittedName>
        <fullName evidence="4">Guanine deaminase</fullName>
    </submittedName>
</protein>